<name>Q92FL5_LISIN</name>
<dbReference type="KEGG" id="lin:lin0089"/>
<sequence length="209" mass="23967">MRFKEGENVHVIVGNELLSGWYNGKEFGTGNSLVKVSKDKIIATKDCFIAKEKEAELVVVPQLVGDFLENHSKEDGHTLHDLLCDLLTSRDSLDENVYDWIMENNSENGELLARAWLDGYEVEKEPLYYVKLPISKRNEATDELEVINMCLLLNIQSHETCISGNYRWVDKLKRTGWRTKLTEAQIKDMPEGDAYWQFAVPVRDLEGEA</sequence>
<gene>
    <name evidence="1" type="ordered locus">lin0089</name>
</gene>
<accession>Q92FL5</accession>
<dbReference type="AlphaFoldDB" id="Q92FL5"/>
<dbReference type="Proteomes" id="UP000002513">
    <property type="component" value="Chromosome"/>
</dbReference>
<reference evidence="1 2" key="1">
    <citation type="journal article" date="2001" name="Science">
        <title>Comparative genomics of Listeria species.</title>
        <authorList>
            <person name="Glaser P."/>
            <person name="Frangeul L."/>
            <person name="Buchrieser C."/>
            <person name="Rusniok C."/>
            <person name="Amend A."/>
            <person name="Baquero F."/>
            <person name="Berche P."/>
            <person name="Bloecker H."/>
            <person name="Brandt P."/>
            <person name="Chakraborty T."/>
            <person name="Charbit A."/>
            <person name="Chetouani F."/>
            <person name="Couve E."/>
            <person name="de Daruvar A."/>
            <person name="Dehoux P."/>
            <person name="Domann E."/>
            <person name="Dominguez-Bernal G."/>
            <person name="Duchaud E."/>
            <person name="Durant L."/>
            <person name="Dussurget O."/>
            <person name="Entian K.-D."/>
            <person name="Fsihi H."/>
            <person name="Garcia-del Portillo F."/>
            <person name="Garrido P."/>
            <person name="Gautier L."/>
            <person name="Goebel W."/>
            <person name="Gomez-Lopez N."/>
            <person name="Hain T."/>
            <person name="Hauf J."/>
            <person name="Jackson D."/>
            <person name="Jones L.-M."/>
            <person name="Kaerst U."/>
            <person name="Kreft J."/>
            <person name="Kuhn M."/>
            <person name="Kunst F."/>
            <person name="Kurapkat G."/>
            <person name="Madueno E."/>
            <person name="Maitournam A."/>
            <person name="Mata Vicente J."/>
            <person name="Ng E."/>
            <person name="Nedjari H."/>
            <person name="Nordsiek G."/>
            <person name="Novella S."/>
            <person name="de Pablos B."/>
            <person name="Perez-Diaz J.-C."/>
            <person name="Purcell R."/>
            <person name="Remmel B."/>
            <person name="Rose M."/>
            <person name="Schlueter T."/>
            <person name="Simoes N."/>
            <person name="Tierrez A."/>
            <person name="Vazquez-Boland J.-A."/>
            <person name="Voss H."/>
            <person name="Wehland J."/>
            <person name="Cossart P."/>
        </authorList>
    </citation>
    <scope>NUCLEOTIDE SEQUENCE [LARGE SCALE GENOMIC DNA]</scope>
    <source>
        <strain evidence="2">ATCC BAA-680 / CLIP 11262</strain>
    </source>
</reference>
<dbReference type="Pfam" id="PF07852">
    <property type="entry name" value="DUF1642"/>
    <property type="match status" value="1"/>
</dbReference>
<dbReference type="RefSeq" id="WP_010990199.1">
    <property type="nucleotide sequence ID" value="NC_003212.1"/>
</dbReference>
<dbReference type="HOGENOM" id="CLU_099786_2_0_9"/>
<dbReference type="eggNOG" id="ENOG5033F4A">
    <property type="taxonomic scope" value="Bacteria"/>
</dbReference>
<dbReference type="InterPro" id="IPR012865">
    <property type="entry name" value="DUF1642"/>
</dbReference>
<dbReference type="EMBL" id="AL596163">
    <property type="protein sequence ID" value="CAC95322.1"/>
    <property type="molecule type" value="Genomic_DNA"/>
</dbReference>
<evidence type="ECO:0000313" key="1">
    <source>
        <dbReference type="EMBL" id="CAC95322.1"/>
    </source>
</evidence>
<organism evidence="1 2">
    <name type="scientific">Listeria innocua serovar 6a (strain ATCC BAA-680 / CLIP 11262)</name>
    <dbReference type="NCBI Taxonomy" id="272626"/>
    <lineage>
        <taxon>Bacteria</taxon>
        <taxon>Bacillati</taxon>
        <taxon>Bacillota</taxon>
        <taxon>Bacilli</taxon>
        <taxon>Bacillales</taxon>
        <taxon>Listeriaceae</taxon>
        <taxon>Listeria</taxon>
    </lineage>
</organism>
<dbReference type="STRING" id="272626.gene:17564401"/>
<dbReference type="OrthoDB" id="2366280at2"/>
<proteinExistence type="predicted"/>
<protein>
    <submittedName>
        <fullName evidence="1">Lin0089 protein</fullName>
    </submittedName>
</protein>
<evidence type="ECO:0000313" key="2">
    <source>
        <dbReference type="Proteomes" id="UP000002513"/>
    </source>
</evidence>
<dbReference type="PIR" id="AB1444">
    <property type="entry name" value="AB1444"/>
</dbReference>